<reference evidence="2" key="1">
    <citation type="submission" date="2019-08" db="EMBL/GenBank/DDBJ databases">
        <title>The improved chromosome-level genome for the pearl oyster Pinctada fucata martensii using PacBio sequencing and Hi-C.</title>
        <authorList>
            <person name="Zheng Z."/>
        </authorList>
    </citation>
    <scope>NUCLEOTIDE SEQUENCE</scope>
    <source>
        <strain evidence="2">ZZ-2019</strain>
        <tissue evidence="2">Adductor muscle</tissue>
    </source>
</reference>
<dbReference type="AlphaFoldDB" id="A0AA88XKD0"/>
<gene>
    <name evidence="2" type="ORF">FSP39_005199</name>
</gene>
<dbReference type="Proteomes" id="UP001186944">
    <property type="component" value="Unassembled WGS sequence"/>
</dbReference>
<keyword evidence="3" id="KW-1185">Reference proteome</keyword>
<dbReference type="InterPro" id="IPR011735">
    <property type="entry name" value="WlaTC/HtrL_glycosyltransf"/>
</dbReference>
<name>A0AA88XKD0_PINIB</name>
<sequence>MATCRDKAVLITIIVALFLVYLAVFSPPNKQNDLKFEPAVWGPAADKEQPLEEEANAPQYIDDAGIKEIGFPDTWSGDRSWFDVLSGRENLTIVTAYWDLGSFKKGSSQTFTKNTYVNWMKSFAHMTSPLVVYTDSQQFIDVTKTHRKRFSSKTRIFFVDRKYLWPFKLIDQIQSVFSQPGYPKHYPNTVIPGYSAAQHSKYVVLAHAAIKRYFNTPYYAWLDVGYFRDIVHNEKFFTMNPPADFDPSRIAFNRVFDLKMNTIPNNIFKGNQVWVGGGLALGIPEVIFRFEDMYHKAVLYFLKEHLMSTDQQILFSLYSETGRKALHPPVELQLYVPKGSGNPWFYLGYLCLKTLNQSDVPKR</sequence>
<keyword evidence="1" id="KW-1133">Transmembrane helix</keyword>
<keyword evidence="1" id="KW-0812">Transmembrane</keyword>
<evidence type="ECO:0000256" key="1">
    <source>
        <dbReference type="SAM" id="Phobius"/>
    </source>
</evidence>
<comment type="caution">
    <text evidence="2">The sequence shown here is derived from an EMBL/GenBank/DDBJ whole genome shotgun (WGS) entry which is preliminary data.</text>
</comment>
<dbReference type="Pfam" id="PF09612">
    <property type="entry name" value="HtrL_YibB"/>
    <property type="match status" value="1"/>
</dbReference>
<feature type="transmembrane region" description="Helical" evidence="1">
    <location>
        <begin position="7"/>
        <end position="25"/>
    </location>
</feature>
<keyword evidence="1" id="KW-0472">Membrane</keyword>
<evidence type="ECO:0000313" key="2">
    <source>
        <dbReference type="EMBL" id="KAK3087379.1"/>
    </source>
</evidence>
<protein>
    <submittedName>
        <fullName evidence="2">Uncharacterized protein</fullName>
    </submittedName>
</protein>
<proteinExistence type="predicted"/>
<accession>A0AA88XKD0</accession>
<evidence type="ECO:0000313" key="3">
    <source>
        <dbReference type="Proteomes" id="UP001186944"/>
    </source>
</evidence>
<organism evidence="2 3">
    <name type="scientific">Pinctada imbricata</name>
    <name type="common">Atlantic pearl-oyster</name>
    <name type="synonym">Pinctada martensii</name>
    <dbReference type="NCBI Taxonomy" id="66713"/>
    <lineage>
        <taxon>Eukaryota</taxon>
        <taxon>Metazoa</taxon>
        <taxon>Spiralia</taxon>
        <taxon>Lophotrochozoa</taxon>
        <taxon>Mollusca</taxon>
        <taxon>Bivalvia</taxon>
        <taxon>Autobranchia</taxon>
        <taxon>Pteriomorphia</taxon>
        <taxon>Pterioida</taxon>
        <taxon>Pterioidea</taxon>
        <taxon>Pteriidae</taxon>
        <taxon>Pinctada</taxon>
    </lineage>
</organism>
<dbReference type="EMBL" id="VSWD01000011">
    <property type="protein sequence ID" value="KAK3087379.1"/>
    <property type="molecule type" value="Genomic_DNA"/>
</dbReference>